<proteinExistence type="predicted"/>
<reference evidence="2 3" key="1">
    <citation type="submission" date="2018-03" db="EMBL/GenBank/DDBJ databases">
        <title>Genomic Encyclopedia of Archaeal and Bacterial Type Strains, Phase II (KMG-II): from individual species to whole genera.</title>
        <authorList>
            <person name="Goeker M."/>
        </authorList>
    </citation>
    <scope>NUCLEOTIDE SEQUENCE [LARGE SCALE GENOMIC DNA]</scope>
    <source>
        <strain evidence="2 3">DSM 29057</strain>
    </source>
</reference>
<feature type="chain" id="PRO_5015120010" evidence="1">
    <location>
        <begin position="20"/>
        <end position="272"/>
    </location>
</feature>
<dbReference type="InterPro" id="IPR005901">
    <property type="entry name" value="GLPGLI"/>
</dbReference>
<protein>
    <submittedName>
        <fullName evidence="2">GLPGLI family protein</fullName>
    </submittedName>
</protein>
<dbReference type="RefSeq" id="WP_106594841.1">
    <property type="nucleotide sequence ID" value="NZ_PYAS01000003.1"/>
</dbReference>
<dbReference type="NCBIfam" id="TIGR01200">
    <property type="entry name" value="GLPGLI"/>
    <property type="match status" value="1"/>
</dbReference>
<dbReference type="Proteomes" id="UP000241964">
    <property type="component" value="Unassembled WGS sequence"/>
</dbReference>
<comment type="caution">
    <text evidence="2">The sequence shown here is derived from an EMBL/GenBank/DDBJ whole genome shotgun (WGS) entry which is preliminary data.</text>
</comment>
<keyword evidence="1" id="KW-0732">Signal</keyword>
<evidence type="ECO:0000256" key="1">
    <source>
        <dbReference type="SAM" id="SignalP"/>
    </source>
</evidence>
<accession>A0A2P8GC96</accession>
<evidence type="ECO:0000313" key="2">
    <source>
        <dbReference type="EMBL" id="PSL31515.1"/>
    </source>
</evidence>
<evidence type="ECO:0000313" key="3">
    <source>
        <dbReference type="Proteomes" id="UP000241964"/>
    </source>
</evidence>
<name>A0A2P8GC96_9BACT</name>
<dbReference type="EMBL" id="PYAS01000003">
    <property type="protein sequence ID" value="PSL31515.1"/>
    <property type="molecule type" value="Genomic_DNA"/>
</dbReference>
<feature type="signal peptide" evidence="1">
    <location>
        <begin position="1"/>
        <end position="19"/>
    </location>
</feature>
<sequence>MLRFACVAFLMLTCEFAMGQDKVPPVVSYDIACTFQLTFYPDSTSTVSKTEPFLLFINQEQSLFKSQNRYLQDSAISASSDGANRQNLISFLQKHRTDFDFNIVKHGCNAIRTTDRIYHDYFSYAEAEGHLQWALTQDTTTVSGYPAQRATTEFGGRKWEAWFTERVPVSEGPYKFCGLPGLIIRLTDSKKQYDFVLNGLKQSRREIPDTTPLKTVKTDKRTFFRKRQEYRANPVGIAEQSGVVFTSGRSEITQRIQQKIKSDNNPIEFSTH</sequence>
<dbReference type="AlphaFoldDB" id="A0A2P8GC96"/>
<dbReference type="OrthoDB" id="1440774at2"/>
<organism evidence="2 3">
    <name type="scientific">Dyadobacter jiangsuensis</name>
    <dbReference type="NCBI Taxonomy" id="1591085"/>
    <lineage>
        <taxon>Bacteria</taxon>
        <taxon>Pseudomonadati</taxon>
        <taxon>Bacteroidota</taxon>
        <taxon>Cytophagia</taxon>
        <taxon>Cytophagales</taxon>
        <taxon>Spirosomataceae</taxon>
        <taxon>Dyadobacter</taxon>
    </lineage>
</organism>
<gene>
    <name evidence="2" type="ORF">CLV60_103381</name>
</gene>
<dbReference type="Pfam" id="PF09697">
    <property type="entry name" value="Porph_ging"/>
    <property type="match status" value="1"/>
</dbReference>
<keyword evidence="3" id="KW-1185">Reference proteome</keyword>